<dbReference type="InterPro" id="IPR036410">
    <property type="entry name" value="HSP_DnaJ_Cys-rich_dom_sf"/>
</dbReference>
<gene>
    <name evidence="1" type="ORF">FB384_002284</name>
</gene>
<protein>
    <submittedName>
        <fullName evidence="1">Putative phage protein</fullName>
    </submittedName>
</protein>
<proteinExistence type="predicted"/>
<evidence type="ECO:0000313" key="1">
    <source>
        <dbReference type="EMBL" id="MBB3663380.1"/>
    </source>
</evidence>
<keyword evidence="2" id="KW-1185">Reference proteome</keyword>
<dbReference type="EMBL" id="JACIBS010000001">
    <property type="protein sequence ID" value="MBB3663380.1"/>
    <property type="molecule type" value="Genomic_DNA"/>
</dbReference>
<name>A0A839XJB3_9PSEU</name>
<dbReference type="Proteomes" id="UP000564573">
    <property type="component" value="Unassembled WGS sequence"/>
</dbReference>
<organism evidence="1 2">
    <name type="scientific">Prauserella sediminis</name>
    <dbReference type="NCBI Taxonomy" id="577680"/>
    <lineage>
        <taxon>Bacteria</taxon>
        <taxon>Bacillati</taxon>
        <taxon>Actinomycetota</taxon>
        <taxon>Actinomycetes</taxon>
        <taxon>Pseudonocardiales</taxon>
        <taxon>Pseudonocardiaceae</taxon>
        <taxon>Prauserella</taxon>
        <taxon>Prauserella salsuginis group</taxon>
    </lineage>
</organism>
<evidence type="ECO:0000313" key="2">
    <source>
        <dbReference type="Proteomes" id="UP000564573"/>
    </source>
</evidence>
<dbReference type="AlphaFoldDB" id="A0A839XJB3"/>
<dbReference type="SUPFAM" id="SSF57938">
    <property type="entry name" value="DnaJ/Hsp40 cysteine-rich domain"/>
    <property type="match status" value="1"/>
</dbReference>
<comment type="caution">
    <text evidence="1">The sequence shown here is derived from an EMBL/GenBank/DDBJ whole genome shotgun (WGS) entry which is preliminary data.</text>
</comment>
<dbReference type="Gene3D" id="6.20.20.10">
    <property type="match status" value="1"/>
</dbReference>
<sequence>MKVGDMVDCPRCHGSGLTPNRKGPCPNCGGLGQVPQR</sequence>
<reference evidence="1 2" key="1">
    <citation type="submission" date="2020-08" db="EMBL/GenBank/DDBJ databases">
        <title>Sequencing the genomes of 1000 actinobacteria strains.</title>
        <authorList>
            <person name="Klenk H.-P."/>
        </authorList>
    </citation>
    <scope>NUCLEOTIDE SEQUENCE [LARGE SCALE GENOMIC DNA]</scope>
    <source>
        <strain evidence="1 2">DSM 45267</strain>
    </source>
</reference>
<accession>A0A839XJB3</accession>